<evidence type="ECO:0000256" key="1">
    <source>
        <dbReference type="SAM" id="MobiDB-lite"/>
    </source>
</evidence>
<evidence type="ECO:0000313" key="3">
    <source>
        <dbReference type="Proteomes" id="UP000008022"/>
    </source>
</evidence>
<dbReference type="HOGENOM" id="CLU_1306598_0_0_1"/>
<feature type="region of interest" description="Disordered" evidence="1">
    <location>
        <begin position="147"/>
        <end position="169"/>
    </location>
</feature>
<feature type="region of interest" description="Disordered" evidence="1">
    <location>
        <begin position="1"/>
        <end position="41"/>
    </location>
</feature>
<evidence type="ECO:0000313" key="2">
    <source>
        <dbReference type="EnsemblPlants" id="ORUFI06G07620.1"/>
    </source>
</evidence>
<dbReference type="EnsemblPlants" id="ORUFI06G07620.1">
    <property type="protein sequence ID" value="ORUFI06G07620.1"/>
    <property type="gene ID" value="ORUFI06G07620"/>
</dbReference>
<dbReference type="Proteomes" id="UP000008022">
    <property type="component" value="Unassembled WGS sequence"/>
</dbReference>
<dbReference type="Gramene" id="ORUFI06G07620.1">
    <property type="protein sequence ID" value="ORUFI06G07620.1"/>
    <property type="gene ID" value="ORUFI06G07620"/>
</dbReference>
<accession>A0A0E0PV40</accession>
<proteinExistence type="predicted"/>
<feature type="compositionally biased region" description="Basic and acidic residues" evidence="1">
    <location>
        <begin position="1"/>
        <end position="18"/>
    </location>
</feature>
<dbReference type="AlphaFoldDB" id="A0A0E0PV40"/>
<reference evidence="2" key="2">
    <citation type="submission" date="2015-06" db="UniProtKB">
        <authorList>
            <consortium name="EnsemblPlants"/>
        </authorList>
    </citation>
    <scope>IDENTIFICATION</scope>
</reference>
<sequence length="230" mass="25648">MPRGGQRRDDGRRRHGGGEAHTLSDAAAAEEEEVRREPRGGGHVVHAELGALVIEVVVLCEGMCQRWWWRRRSDVLQHVKRRRRRAHGGGWVSTTAERRRKQVRAAAKAGECGGGERVRLRMGRGGRRRLRSARLCRRRWLRARAEQGGERGAEGRVSGGSERQPSPRDGLLPCRLLAAGAHRCGARPRLHLRAHLMSRVMETDTSSAWFLGSSLRVDALVQEGFSAPST</sequence>
<protein>
    <submittedName>
        <fullName evidence="2">Uncharacterized protein</fullName>
    </submittedName>
</protein>
<reference evidence="3" key="1">
    <citation type="submission" date="2013-06" db="EMBL/GenBank/DDBJ databases">
        <authorList>
            <person name="Zhao Q."/>
        </authorList>
    </citation>
    <scope>NUCLEOTIDE SEQUENCE</scope>
    <source>
        <strain evidence="3">cv. W1943</strain>
    </source>
</reference>
<dbReference type="OMA" id="CEGMCQR"/>
<organism evidence="2 3">
    <name type="scientific">Oryza rufipogon</name>
    <name type="common">Brownbeard rice</name>
    <name type="synonym">Asian wild rice</name>
    <dbReference type="NCBI Taxonomy" id="4529"/>
    <lineage>
        <taxon>Eukaryota</taxon>
        <taxon>Viridiplantae</taxon>
        <taxon>Streptophyta</taxon>
        <taxon>Embryophyta</taxon>
        <taxon>Tracheophyta</taxon>
        <taxon>Spermatophyta</taxon>
        <taxon>Magnoliopsida</taxon>
        <taxon>Liliopsida</taxon>
        <taxon>Poales</taxon>
        <taxon>Poaceae</taxon>
        <taxon>BOP clade</taxon>
        <taxon>Oryzoideae</taxon>
        <taxon>Oryzeae</taxon>
        <taxon>Oryzinae</taxon>
        <taxon>Oryza</taxon>
    </lineage>
</organism>
<keyword evidence="3" id="KW-1185">Reference proteome</keyword>
<name>A0A0E0PV40_ORYRU</name>